<organism evidence="1 2">
    <name type="scientific">Aspergillus leporis</name>
    <dbReference type="NCBI Taxonomy" id="41062"/>
    <lineage>
        <taxon>Eukaryota</taxon>
        <taxon>Fungi</taxon>
        <taxon>Dikarya</taxon>
        <taxon>Ascomycota</taxon>
        <taxon>Pezizomycotina</taxon>
        <taxon>Eurotiomycetes</taxon>
        <taxon>Eurotiomycetidae</taxon>
        <taxon>Eurotiales</taxon>
        <taxon>Aspergillaceae</taxon>
        <taxon>Aspergillus</taxon>
        <taxon>Aspergillus subgen. Circumdati</taxon>
    </lineage>
</organism>
<gene>
    <name evidence="1" type="ORF">BDV29DRAFT_173466</name>
</gene>
<name>A0A5N5X1C0_9EURO</name>
<evidence type="ECO:0000313" key="1">
    <source>
        <dbReference type="EMBL" id="KAB8074541.1"/>
    </source>
</evidence>
<dbReference type="EMBL" id="ML732208">
    <property type="protein sequence ID" value="KAB8074541.1"/>
    <property type="molecule type" value="Genomic_DNA"/>
</dbReference>
<proteinExistence type="predicted"/>
<keyword evidence="2" id="KW-1185">Reference proteome</keyword>
<dbReference type="Proteomes" id="UP000326565">
    <property type="component" value="Unassembled WGS sequence"/>
</dbReference>
<reference evidence="1 2" key="1">
    <citation type="submission" date="2019-04" db="EMBL/GenBank/DDBJ databases">
        <title>Friends and foes A comparative genomics study of 23 Aspergillus species from section Flavi.</title>
        <authorList>
            <consortium name="DOE Joint Genome Institute"/>
            <person name="Kjaerbolling I."/>
            <person name="Vesth T."/>
            <person name="Frisvad J.C."/>
            <person name="Nybo J.L."/>
            <person name="Theobald S."/>
            <person name="Kildgaard S."/>
            <person name="Isbrandt T."/>
            <person name="Kuo A."/>
            <person name="Sato A."/>
            <person name="Lyhne E.K."/>
            <person name="Kogle M.E."/>
            <person name="Wiebenga A."/>
            <person name="Kun R.S."/>
            <person name="Lubbers R.J."/>
            <person name="Makela M.R."/>
            <person name="Barry K."/>
            <person name="Chovatia M."/>
            <person name="Clum A."/>
            <person name="Daum C."/>
            <person name="Haridas S."/>
            <person name="He G."/>
            <person name="LaButti K."/>
            <person name="Lipzen A."/>
            <person name="Mondo S."/>
            <person name="Riley R."/>
            <person name="Salamov A."/>
            <person name="Simmons B.A."/>
            <person name="Magnuson J.K."/>
            <person name="Henrissat B."/>
            <person name="Mortensen U.H."/>
            <person name="Larsen T.O."/>
            <person name="Devries R.P."/>
            <person name="Grigoriev I.V."/>
            <person name="Machida M."/>
            <person name="Baker S.E."/>
            <person name="Andersen M.R."/>
        </authorList>
    </citation>
    <scope>NUCLEOTIDE SEQUENCE [LARGE SCALE GENOMIC DNA]</scope>
    <source>
        <strain evidence="1 2">CBS 151.66</strain>
    </source>
</reference>
<evidence type="ECO:0000313" key="2">
    <source>
        <dbReference type="Proteomes" id="UP000326565"/>
    </source>
</evidence>
<dbReference type="AlphaFoldDB" id="A0A5N5X1C0"/>
<accession>A0A5N5X1C0</accession>
<sequence>MSHRRWFESHRIRCRIFFPLAFPLFWGDIWTLSSVSQWRVMWKERVLLAEDVQEVRAARPPTLSTGYFMYCYFFQKDRL</sequence>
<protein>
    <submittedName>
        <fullName evidence="1">Uncharacterized protein</fullName>
    </submittedName>
</protein>